<sequence length="302" mass="34785">MRLGIKIICGILAVLAFGWLMNYVVKTIALKDFKVLPKKEILVFGDSHAECSFKEEGTAIQNFGVRSETPNLTLLKYKQLTDEKRNKNVIITLSPHNLSSWHRQRFFVNDSSGATLSKYWALLDNNYLLDHYSTLPAKTRLLLHLKKITGAPNIEPTFKIKSTFIGGYYRGKDTSLVNISEANKAIKRHYGKNGLNCDKHIPASQLLKEYYKDLVSYIVNHNSRVYILAVPLNINYRNQICDKSYEEYDQFLLELKAEFPEIDIMDYSELELPDHYFLNPDHLNNAGASYFSQLIQSKILHQ</sequence>
<dbReference type="SUPFAM" id="SSF52266">
    <property type="entry name" value="SGNH hydrolase"/>
    <property type="match status" value="1"/>
</dbReference>
<reference evidence="2 3" key="1">
    <citation type="submission" date="2019-11" db="EMBL/GenBank/DDBJ databases">
        <title>Winogradskyella ouciana sp. nov., isolated from the hadal seawater of the Mariana Trench.</title>
        <authorList>
            <person name="Liu R."/>
        </authorList>
    </citation>
    <scope>NUCLEOTIDE SEQUENCE [LARGE SCALE GENOMIC DNA]</scope>
    <source>
        <strain evidence="2 3">ZXX205</strain>
    </source>
</reference>
<evidence type="ECO:0000313" key="2">
    <source>
        <dbReference type="EMBL" id="MTE26536.1"/>
    </source>
</evidence>
<name>A0A7K1GB56_9FLAO</name>
<organism evidence="2 3">
    <name type="scientific">Winogradskyella ouciana</name>
    <dbReference type="NCBI Taxonomy" id="2608631"/>
    <lineage>
        <taxon>Bacteria</taxon>
        <taxon>Pseudomonadati</taxon>
        <taxon>Bacteroidota</taxon>
        <taxon>Flavobacteriia</taxon>
        <taxon>Flavobacteriales</taxon>
        <taxon>Flavobacteriaceae</taxon>
        <taxon>Winogradskyella</taxon>
    </lineage>
</organism>
<dbReference type="RefSeq" id="WP_155088355.1">
    <property type="nucleotide sequence ID" value="NZ_WJYA01000004.1"/>
</dbReference>
<dbReference type="Proteomes" id="UP000447545">
    <property type="component" value="Unassembled WGS sequence"/>
</dbReference>
<dbReference type="AlphaFoldDB" id="A0A7K1GB56"/>
<keyword evidence="1" id="KW-0472">Membrane</keyword>
<keyword evidence="1" id="KW-1133">Transmembrane helix</keyword>
<evidence type="ECO:0000256" key="1">
    <source>
        <dbReference type="SAM" id="Phobius"/>
    </source>
</evidence>
<gene>
    <name evidence="2" type="ORF">F1003_06280</name>
</gene>
<dbReference type="EMBL" id="WJYA01000004">
    <property type="protein sequence ID" value="MTE26536.1"/>
    <property type="molecule type" value="Genomic_DNA"/>
</dbReference>
<keyword evidence="1" id="KW-0812">Transmembrane</keyword>
<feature type="transmembrane region" description="Helical" evidence="1">
    <location>
        <begin position="7"/>
        <end position="25"/>
    </location>
</feature>
<proteinExistence type="predicted"/>
<evidence type="ECO:0000313" key="3">
    <source>
        <dbReference type="Proteomes" id="UP000447545"/>
    </source>
</evidence>
<accession>A0A7K1GB56</accession>
<keyword evidence="3" id="KW-1185">Reference proteome</keyword>
<comment type="caution">
    <text evidence="2">The sequence shown here is derived from an EMBL/GenBank/DDBJ whole genome shotgun (WGS) entry which is preliminary data.</text>
</comment>
<evidence type="ECO:0008006" key="4">
    <source>
        <dbReference type="Google" id="ProtNLM"/>
    </source>
</evidence>
<protein>
    <recommendedName>
        <fullName evidence="4">SGNH/GDSL hydrolase family protein</fullName>
    </recommendedName>
</protein>